<dbReference type="PANTHER" id="PTHR31157:SF1">
    <property type="entry name" value="SCP DOMAIN-CONTAINING PROTEIN"/>
    <property type="match status" value="1"/>
</dbReference>
<dbReference type="InterPro" id="IPR035940">
    <property type="entry name" value="CAP_sf"/>
</dbReference>
<name>A0ABW0BUT2_9BACT</name>
<dbReference type="Pfam" id="PF00188">
    <property type="entry name" value="CAP"/>
    <property type="match status" value="1"/>
</dbReference>
<gene>
    <name evidence="3" type="ORF">ACFPIK_06090</name>
</gene>
<sequence>MKKALLILLLLISSNGFTQTQADRNFFGLSPSEFLNLTSLNEPIVFQKVDYPLLHAAIFHLTNAERVQQNLPPLSFSKEAQLAAESHAQDMVTHRFYSHTSPIKFKRTLRDRLNKQGINPKYIGENISSTFGIQYEEGKKVAKPRIPGEFSYLAASYSAPIPPHTYLSFAKTVVRLWMNSPGHRQNILNPIFTHLGCGTKVYFDQNFYQMPYFMSVQNFIKK</sequence>
<dbReference type="PANTHER" id="PTHR31157">
    <property type="entry name" value="SCP DOMAIN-CONTAINING PROTEIN"/>
    <property type="match status" value="1"/>
</dbReference>
<evidence type="ECO:0000313" key="3">
    <source>
        <dbReference type="EMBL" id="MFC5191329.1"/>
    </source>
</evidence>
<dbReference type="CDD" id="cd05379">
    <property type="entry name" value="CAP_bacterial"/>
    <property type="match status" value="1"/>
</dbReference>
<dbReference type="InterPro" id="IPR014044">
    <property type="entry name" value="CAP_dom"/>
</dbReference>
<dbReference type="Gene3D" id="3.40.33.10">
    <property type="entry name" value="CAP"/>
    <property type="match status" value="1"/>
</dbReference>
<dbReference type="Proteomes" id="UP001596163">
    <property type="component" value="Unassembled WGS sequence"/>
</dbReference>
<proteinExistence type="predicted"/>
<keyword evidence="4" id="KW-1185">Reference proteome</keyword>
<protein>
    <submittedName>
        <fullName evidence="3">CAP domain-containing protein</fullName>
    </submittedName>
</protein>
<evidence type="ECO:0000256" key="1">
    <source>
        <dbReference type="SAM" id="SignalP"/>
    </source>
</evidence>
<evidence type="ECO:0000259" key="2">
    <source>
        <dbReference type="Pfam" id="PF00188"/>
    </source>
</evidence>
<feature type="domain" description="SCP" evidence="2">
    <location>
        <begin position="60"/>
        <end position="218"/>
    </location>
</feature>
<keyword evidence="1" id="KW-0732">Signal</keyword>
<organism evidence="3 4">
    <name type="scientific">Algoriphagus aquatilis</name>
    <dbReference type="NCBI Taxonomy" id="490186"/>
    <lineage>
        <taxon>Bacteria</taxon>
        <taxon>Pseudomonadati</taxon>
        <taxon>Bacteroidota</taxon>
        <taxon>Cytophagia</taxon>
        <taxon>Cytophagales</taxon>
        <taxon>Cyclobacteriaceae</taxon>
        <taxon>Algoriphagus</taxon>
    </lineage>
</organism>
<reference evidence="4" key="1">
    <citation type="journal article" date="2019" name="Int. J. Syst. Evol. Microbiol.">
        <title>The Global Catalogue of Microorganisms (GCM) 10K type strain sequencing project: providing services to taxonomists for standard genome sequencing and annotation.</title>
        <authorList>
            <consortium name="The Broad Institute Genomics Platform"/>
            <consortium name="The Broad Institute Genome Sequencing Center for Infectious Disease"/>
            <person name="Wu L."/>
            <person name="Ma J."/>
        </authorList>
    </citation>
    <scope>NUCLEOTIDE SEQUENCE [LARGE SCALE GENOMIC DNA]</scope>
    <source>
        <strain evidence="4">CGMCC 1.7030</strain>
    </source>
</reference>
<accession>A0ABW0BUT2</accession>
<dbReference type="RefSeq" id="WP_377913263.1">
    <property type="nucleotide sequence ID" value="NZ_JBHSKS010000003.1"/>
</dbReference>
<feature type="signal peptide" evidence="1">
    <location>
        <begin position="1"/>
        <end position="18"/>
    </location>
</feature>
<dbReference type="EMBL" id="JBHSKS010000003">
    <property type="protein sequence ID" value="MFC5191329.1"/>
    <property type="molecule type" value="Genomic_DNA"/>
</dbReference>
<comment type="caution">
    <text evidence="3">The sequence shown here is derived from an EMBL/GenBank/DDBJ whole genome shotgun (WGS) entry which is preliminary data.</text>
</comment>
<evidence type="ECO:0000313" key="4">
    <source>
        <dbReference type="Proteomes" id="UP001596163"/>
    </source>
</evidence>
<dbReference type="SUPFAM" id="SSF55797">
    <property type="entry name" value="PR-1-like"/>
    <property type="match status" value="1"/>
</dbReference>
<feature type="chain" id="PRO_5045456729" evidence="1">
    <location>
        <begin position="19"/>
        <end position="222"/>
    </location>
</feature>